<evidence type="ECO:0000313" key="3">
    <source>
        <dbReference type="Proteomes" id="UP000822688"/>
    </source>
</evidence>
<protein>
    <recommendedName>
        <fullName evidence="4">Secreted protein</fullName>
    </recommendedName>
</protein>
<gene>
    <name evidence="2" type="ORF">KC19_2G098000</name>
</gene>
<proteinExistence type="predicted"/>
<dbReference type="EMBL" id="CM026422">
    <property type="protein sequence ID" value="KAG0586530.1"/>
    <property type="molecule type" value="Genomic_DNA"/>
</dbReference>
<organism evidence="2 3">
    <name type="scientific">Ceratodon purpureus</name>
    <name type="common">Fire moss</name>
    <name type="synonym">Dicranum purpureum</name>
    <dbReference type="NCBI Taxonomy" id="3225"/>
    <lineage>
        <taxon>Eukaryota</taxon>
        <taxon>Viridiplantae</taxon>
        <taxon>Streptophyta</taxon>
        <taxon>Embryophyta</taxon>
        <taxon>Bryophyta</taxon>
        <taxon>Bryophytina</taxon>
        <taxon>Bryopsida</taxon>
        <taxon>Dicranidae</taxon>
        <taxon>Pseudoditrichales</taxon>
        <taxon>Ditrichaceae</taxon>
        <taxon>Ceratodon</taxon>
    </lineage>
</organism>
<reference evidence="2" key="1">
    <citation type="submission" date="2020-06" db="EMBL/GenBank/DDBJ databases">
        <title>WGS assembly of Ceratodon purpureus strain R40.</title>
        <authorList>
            <person name="Carey S.B."/>
            <person name="Jenkins J."/>
            <person name="Shu S."/>
            <person name="Lovell J.T."/>
            <person name="Sreedasyam A."/>
            <person name="Maumus F."/>
            <person name="Tiley G.P."/>
            <person name="Fernandez-Pozo N."/>
            <person name="Barry K."/>
            <person name="Chen C."/>
            <person name="Wang M."/>
            <person name="Lipzen A."/>
            <person name="Daum C."/>
            <person name="Saski C.A."/>
            <person name="Payton A.C."/>
            <person name="Mcbreen J.C."/>
            <person name="Conrad R.E."/>
            <person name="Kollar L.M."/>
            <person name="Olsson S."/>
            <person name="Huttunen S."/>
            <person name="Landis J.B."/>
            <person name="Wickett N.J."/>
            <person name="Johnson M.G."/>
            <person name="Rensing S.A."/>
            <person name="Grimwood J."/>
            <person name="Schmutz J."/>
            <person name="Mcdaniel S.F."/>
        </authorList>
    </citation>
    <scope>NUCLEOTIDE SEQUENCE</scope>
    <source>
        <strain evidence="2">R40</strain>
    </source>
</reference>
<keyword evidence="1" id="KW-0732">Signal</keyword>
<evidence type="ECO:0000313" key="2">
    <source>
        <dbReference type="EMBL" id="KAG0586530.1"/>
    </source>
</evidence>
<comment type="caution">
    <text evidence="2">The sequence shown here is derived from an EMBL/GenBank/DDBJ whole genome shotgun (WGS) entry which is preliminary data.</text>
</comment>
<accession>A0A8T0IS22</accession>
<name>A0A8T0IS22_CERPU</name>
<sequence>MVVECGICLLVLFAFLANRVWPHAYSVLGCPGNENYNLFLQLSQLQSESFTLYSTGFKNKKTQK</sequence>
<dbReference type="Proteomes" id="UP000822688">
    <property type="component" value="Chromosome 2"/>
</dbReference>
<feature type="signal peptide" evidence="1">
    <location>
        <begin position="1"/>
        <end position="22"/>
    </location>
</feature>
<evidence type="ECO:0000256" key="1">
    <source>
        <dbReference type="SAM" id="SignalP"/>
    </source>
</evidence>
<feature type="chain" id="PRO_5035729380" description="Secreted protein" evidence="1">
    <location>
        <begin position="23"/>
        <end position="64"/>
    </location>
</feature>
<evidence type="ECO:0008006" key="4">
    <source>
        <dbReference type="Google" id="ProtNLM"/>
    </source>
</evidence>
<dbReference type="AlphaFoldDB" id="A0A8T0IS22"/>
<keyword evidence="3" id="KW-1185">Reference proteome</keyword>